<dbReference type="GO" id="GO:0016192">
    <property type="term" value="P:vesicle-mediated transport"/>
    <property type="evidence" value="ECO:0007669"/>
    <property type="project" value="UniProtKB-KW"/>
</dbReference>
<keyword evidence="6 10" id="KW-0653">Protein transport</keyword>
<dbReference type="GO" id="GO:0015031">
    <property type="term" value="P:protein transport"/>
    <property type="evidence" value="ECO:0007669"/>
    <property type="project" value="UniProtKB-KW"/>
</dbReference>
<evidence type="ECO:0000256" key="11">
    <source>
        <dbReference type="SAM" id="MobiDB-lite"/>
    </source>
</evidence>
<feature type="compositionally biased region" description="Pro residues" evidence="11">
    <location>
        <begin position="1905"/>
        <end position="1914"/>
    </location>
</feature>
<gene>
    <name evidence="15" type="ORF">PENSTE_c011G03169</name>
</gene>
<feature type="compositionally biased region" description="Basic and acidic residues" evidence="11">
    <location>
        <begin position="1803"/>
        <end position="1827"/>
    </location>
</feature>
<evidence type="ECO:0000259" key="13">
    <source>
        <dbReference type="Pfam" id="PF12932"/>
    </source>
</evidence>
<keyword evidence="8 10" id="KW-0472">Membrane</keyword>
<feature type="region of interest" description="Disordered" evidence="11">
    <location>
        <begin position="477"/>
        <end position="498"/>
    </location>
</feature>
<reference evidence="16" key="1">
    <citation type="journal article" date="2017" name="Nat. Microbiol.">
        <title>Global analysis of biosynthetic gene clusters reveals vast potential of secondary metabolite production in Penicillium species.</title>
        <authorList>
            <person name="Nielsen J.C."/>
            <person name="Grijseels S."/>
            <person name="Prigent S."/>
            <person name="Ji B."/>
            <person name="Dainat J."/>
            <person name="Nielsen K.F."/>
            <person name="Frisvad J.C."/>
            <person name="Workman M."/>
            <person name="Nielsen J."/>
        </authorList>
    </citation>
    <scope>NUCLEOTIDE SEQUENCE [LARGE SCALE GENOMIC DNA]</scope>
    <source>
        <strain evidence="16">IBT 24891</strain>
    </source>
</reference>
<feature type="compositionally biased region" description="Low complexity" evidence="11">
    <location>
        <begin position="169"/>
        <end position="198"/>
    </location>
</feature>
<feature type="region of interest" description="Disordered" evidence="11">
    <location>
        <begin position="332"/>
        <end position="356"/>
    </location>
</feature>
<dbReference type="STRING" id="303698.A0A1V6T6W0"/>
<accession>A0A1V6T6W0</accession>
<dbReference type="GO" id="GO:0006914">
    <property type="term" value="P:autophagy"/>
    <property type="evidence" value="ECO:0007669"/>
    <property type="project" value="UniProtKB-KW"/>
</dbReference>
<feature type="region of interest" description="Disordered" evidence="11">
    <location>
        <begin position="1596"/>
        <end position="1858"/>
    </location>
</feature>
<evidence type="ECO:0000256" key="5">
    <source>
        <dbReference type="ARBA" id="ARBA00022892"/>
    </source>
</evidence>
<feature type="compositionally biased region" description="Polar residues" evidence="11">
    <location>
        <begin position="1"/>
        <end position="15"/>
    </location>
</feature>
<protein>
    <recommendedName>
        <fullName evidence="10">Protein transport protein sec16</fullName>
    </recommendedName>
</protein>
<feature type="domain" description="Sec16 Sec23-binding" evidence="12">
    <location>
        <begin position="1249"/>
        <end position="1548"/>
    </location>
</feature>
<organism evidence="15 16">
    <name type="scientific">Penicillium steckii</name>
    <dbReference type="NCBI Taxonomy" id="303698"/>
    <lineage>
        <taxon>Eukaryota</taxon>
        <taxon>Fungi</taxon>
        <taxon>Dikarya</taxon>
        <taxon>Ascomycota</taxon>
        <taxon>Pezizomycotina</taxon>
        <taxon>Eurotiomycetes</taxon>
        <taxon>Eurotiomycetidae</taxon>
        <taxon>Eurotiales</taxon>
        <taxon>Aspergillaceae</taxon>
        <taxon>Penicillium</taxon>
    </lineage>
</organism>
<keyword evidence="5 10" id="KW-0931">ER-Golgi transport</keyword>
<name>A0A1V6T6W0_9EURO</name>
<keyword evidence="7 10" id="KW-0072">Autophagy</keyword>
<feature type="region of interest" description="Disordered" evidence="11">
    <location>
        <begin position="1871"/>
        <end position="2013"/>
    </location>
</feature>
<feature type="compositionally biased region" description="Pro residues" evidence="11">
    <location>
        <begin position="1961"/>
        <end position="1974"/>
    </location>
</feature>
<dbReference type="GO" id="GO:0070973">
    <property type="term" value="P:protein localization to endoplasmic reticulum exit site"/>
    <property type="evidence" value="ECO:0007669"/>
    <property type="project" value="TreeGrafter"/>
</dbReference>
<feature type="region of interest" description="Disordered" evidence="11">
    <location>
        <begin position="1549"/>
        <end position="1583"/>
    </location>
</feature>
<feature type="compositionally biased region" description="Acidic residues" evidence="11">
    <location>
        <begin position="1765"/>
        <end position="1775"/>
    </location>
</feature>
<dbReference type="Pfam" id="PF12935">
    <property type="entry name" value="Sec16_N"/>
    <property type="match status" value="1"/>
</dbReference>
<dbReference type="GO" id="GO:0012507">
    <property type="term" value="C:ER to Golgi transport vesicle membrane"/>
    <property type="evidence" value="ECO:0007669"/>
    <property type="project" value="TreeGrafter"/>
</dbReference>
<feature type="compositionally biased region" description="Acidic residues" evidence="11">
    <location>
        <begin position="344"/>
        <end position="354"/>
    </location>
</feature>
<evidence type="ECO:0000313" key="16">
    <source>
        <dbReference type="Proteomes" id="UP000191285"/>
    </source>
</evidence>
<feature type="compositionally biased region" description="Pro residues" evidence="11">
    <location>
        <begin position="732"/>
        <end position="761"/>
    </location>
</feature>
<dbReference type="OrthoDB" id="8918678at2759"/>
<feature type="region of interest" description="Disordered" evidence="11">
    <location>
        <begin position="410"/>
        <end position="441"/>
    </location>
</feature>
<sequence length="2013" mass="212807">MMAQTIAPSDQTADSWNPALRPDSHNQLPDGSATSTDLLATDNAKQTPASDVKSPLSDDDFSAWDMPEETGPMPSIDMNVETSTGDALATLETGVVDNNNPAMNGATDADPVEESTSKSPQDPFAQGAEPLQPQTAQPPAPPVENALVPDATEAIPAPTFDNPPPTQPQPEVQPEQTSVQTPQGTESIEASESVAVVQEEVESGSRLDDAEPVQSQPEEPPVSVEMPEAMEPESQVTEIPVETGLDLGNVEVTHQPPQTEPPAVQSVFDTEPQEDSAASFFDEIHEAQDQVDQAPGPWDSLDEKDAAAQPITEFSTQAADTTPVAASIQEEKVADDGDAWGNDVDLDVDSDGDDFFNQLKTQTKPIFGPPETESRFEEGVPLLDEAASPSSPTGDKTEDLPQQTSVDNIFDKDEDDADGFFSGVQKPEPSKMPSLHITRKSTSQVMESIGFEMASPAIASPTSDISAAAQLDSVLNGASSASPVPEPQAAAGEPSEADLAARWEAELSDIGEDDMAARWEAALSDDEDDVLLGDDVQPSTGQQAIPQGIVAPTSNAVPTGLNSPFETPQSQARPRPIPGVYTPHQPTTGDLVSGIPLPGAPPQANPPMQSFFSQQPSFPVAKRGESYTEKSKEGYKSPYDLPEDLSRPRRPVATHKPVPPKVENLPPPPASLGMPQQVMTPSMPSAPSVTAPPTTAPAPPPAPKNFFEELPLPPPRSRPASSGRYTPGPAAAEPPVPSHMPPPPPPPQNAGVMAPPPPPANIQPAQSSLQLPEPMDPYSSALASSAPAGPSAASRYSPKPPSLNAAAKPPSLPRYSPAPPPASGARNRYASQPLFVPGQQTPLPFQPRTSSPLAYHEKVSYQPDDAQSQPQQSQMLPPSLQPSADLSPPRQRPSIDQGLSYAPQSPNDPASALSVDTTSPQVAPQQTPPKSRYAPPEYLNEFANRVAPSPTQASPTVALAYTPAVSAPTVTEQTGPMSPQAPDSQFAPPRRSQTQSPGQQVTSPRSYVPSIEPPLPRPASVHGSGSPTKTSNPYAPTQPTAAGRARALSQHLAFITPMDGQEHDGLQRWKGAPIFKFGFGGAVVSCFPKHTPRYSAGQTAPMIKPGPGEPKFAQLKQLLPQADTIVPHPGPLKTKAKKKDVLAWLSSKIAAFENEISPDFDHSNPDARKRHDEKVLLWKVTKILVENDGVLEGSLAVQQSLRQAVFPNLPSADSDGSYGGTFANSGSLRALNTSLQSDAVDSRWLEDLRSNLFLGEREKAVWGAVDRRLWGHAMIVASTMDKSVWKQVVQEFVRREIKSTTANSESLSALYEIFAGNVDESIDELVPPSARAGHQLISRADGQGAPKNALDGLDSWRDTLGLVLSNRSSEDRQALLALGRLLASYGRIEAAHICFMFSGGAIFGGADDPQANIVLLGADHQRFPCALLDEDSILLTEVYEFATTVLASSPVPTLPYLLAFKLLHAKQLADQGRKSEAQAYCDGVAASLKATTRPSPYHHQYLFVEVDELSARLRQTTTEAGSSWIPKPNMEKVSGSMWARFNSFVAGDESDAASTGSGKAGEVADAGPFANIAGTPTVSRSPSMSDLYGSYPGAGAQSIPAGGPSRYLPSANPYAPNGSPEQLRGRSSMDSQRSTSFGPISYGQRRSSQEVSSPPADAQSFSGASMYGSPGVPGYQPTPPQSSYMPLAPVEETSATQSPVEIAPPPQSALNGLFYQPQGQDAASQSPYYQGPPGMPQSESNGYMPPSTSSNAYAPPFYTPAMESAPEEPPESVEEEASKPKKSFMEDDDDGDLAAQAAALQKAENDRKADEAFRKAAEEDAKKDQQSSKKGWFGGWFGGTKKEAEPAGGGPIKAKLGEENSFYYDKELKKWVNKKDPSSAEPVRATPPPPRGSAPPSRATSYGSMPPPPMPPMPLGSGSRPPSSSSDVPPSLSSSPAFSGLGVPPTLGSLPRSVSTGAAVPTPPGSSAGPPPRPSSSLTHASSIDDLLGAPQARKGNTAKGKKKGRYVDVMAK</sequence>
<feature type="domain" description="Sec16 central conserved" evidence="13">
    <location>
        <begin position="1072"/>
        <end position="1189"/>
    </location>
</feature>
<feature type="compositionally biased region" description="Polar residues" evidence="11">
    <location>
        <begin position="25"/>
        <end position="49"/>
    </location>
</feature>
<dbReference type="FunFam" id="1.25.40.1030:FF:000008">
    <property type="entry name" value="Protein transport protein sec16"/>
    <property type="match status" value="1"/>
</dbReference>
<feature type="region of interest" description="Disordered" evidence="11">
    <location>
        <begin position="384"/>
        <end position="403"/>
    </location>
</feature>
<evidence type="ECO:0000256" key="4">
    <source>
        <dbReference type="ARBA" id="ARBA00022824"/>
    </source>
</evidence>
<proteinExistence type="inferred from homology"/>
<feature type="compositionally biased region" description="Polar residues" evidence="11">
    <location>
        <begin position="1737"/>
        <end position="1752"/>
    </location>
</feature>
<dbReference type="GO" id="GO:0005789">
    <property type="term" value="C:endoplasmic reticulum membrane"/>
    <property type="evidence" value="ECO:0007669"/>
    <property type="project" value="UniProtKB-SubCell"/>
</dbReference>
<feature type="compositionally biased region" description="Polar residues" evidence="11">
    <location>
        <begin position="1717"/>
        <end position="1728"/>
    </location>
</feature>
<feature type="compositionally biased region" description="Low complexity" evidence="11">
    <location>
        <begin position="678"/>
        <end position="693"/>
    </location>
</feature>
<feature type="compositionally biased region" description="Polar residues" evidence="11">
    <location>
        <begin position="902"/>
        <end position="929"/>
    </location>
</feature>
<evidence type="ECO:0000256" key="2">
    <source>
        <dbReference type="ARBA" id="ARBA00005927"/>
    </source>
</evidence>
<dbReference type="EMBL" id="MLKD01000011">
    <property type="protein sequence ID" value="OQE21926.1"/>
    <property type="molecule type" value="Genomic_DNA"/>
</dbReference>
<dbReference type="GO" id="GO:0007030">
    <property type="term" value="P:Golgi organization"/>
    <property type="evidence" value="ECO:0007669"/>
    <property type="project" value="TreeGrafter"/>
</dbReference>
<dbReference type="InterPro" id="IPR024340">
    <property type="entry name" value="Sec16_CCD"/>
</dbReference>
<dbReference type="InterPro" id="IPR024468">
    <property type="entry name" value="Sec16_N"/>
</dbReference>
<feature type="compositionally biased region" description="Basic and acidic residues" evidence="11">
    <location>
        <begin position="622"/>
        <end position="635"/>
    </location>
</feature>
<evidence type="ECO:0000256" key="3">
    <source>
        <dbReference type="ARBA" id="ARBA00022448"/>
    </source>
</evidence>
<evidence type="ECO:0000259" key="12">
    <source>
        <dbReference type="Pfam" id="PF12931"/>
    </source>
</evidence>
<evidence type="ECO:0000256" key="8">
    <source>
        <dbReference type="ARBA" id="ARBA00023136"/>
    </source>
</evidence>
<feature type="compositionally biased region" description="Pro residues" evidence="11">
    <location>
        <begin position="657"/>
        <end position="670"/>
    </location>
</feature>
<evidence type="ECO:0000256" key="6">
    <source>
        <dbReference type="ARBA" id="ARBA00022927"/>
    </source>
</evidence>
<feature type="compositionally biased region" description="Pro residues" evidence="11">
    <location>
        <begin position="810"/>
        <end position="822"/>
    </location>
</feature>
<feature type="compositionally biased region" description="Polar residues" evidence="11">
    <location>
        <begin position="991"/>
        <end position="1005"/>
    </location>
</feature>
<comment type="caution">
    <text evidence="15">The sequence shown here is derived from an EMBL/GenBank/DDBJ whole genome shotgun (WGS) entry which is preliminary data.</text>
</comment>
<dbReference type="PANTHER" id="PTHR13402">
    <property type="entry name" value="RGPR-RELATED"/>
    <property type="match status" value="1"/>
</dbReference>
<dbReference type="CDD" id="cd09233">
    <property type="entry name" value="ACE1-Sec16-like"/>
    <property type="match status" value="1"/>
</dbReference>
<evidence type="ECO:0000256" key="1">
    <source>
        <dbReference type="ARBA" id="ARBA00004397"/>
    </source>
</evidence>
<evidence type="ECO:0000256" key="9">
    <source>
        <dbReference type="ARBA" id="ARBA00024687"/>
    </source>
</evidence>
<feature type="compositionally biased region" description="Polar residues" evidence="11">
    <location>
        <begin position="1628"/>
        <end position="1652"/>
    </location>
</feature>
<feature type="compositionally biased region" description="Polar residues" evidence="11">
    <location>
        <begin position="1023"/>
        <end position="1040"/>
    </location>
</feature>
<comment type="similarity">
    <text evidence="2 10">Belongs to the SEC16 family.</text>
</comment>
<feature type="region of interest" description="Disordered" evidence="11">
    <location>
        <begin position="251"/>
        <end position="275"/>
    </location>
</feature>
<feature type="domain" description="Sec16 N-terminal" evidence="14">
    <location>
        <begin position="339"/>
        <end position="583"/>
    </location>
</feature>
<dbReference type="Pfam" id="PF12932">
    <property type="entry name" value="Sec16"/>
    <property type="match status" value="1"/>
</dbReference>
<feature type="region of interest" description="Disordered" evidence="11">
    <location>
        <begin position="1"/>
        <end position="235"/>
    </location>
</feature>
<dbReference type="InterPro" id="IPR024298">
    <property type="entry name" value="Sec16_Sec23-bd"/>
</dbReference>
<comment type="subcellular location">
    <subcellularLocation>
        <location evidence="1">Endoplasmic reticulum membrane</location>
        <topology evidence="1">Peripheral membrane protein</topology>
        <orientation evidence="1">Cytoplasmic side</orientation>
    </subcellularLocation>
</comment>
<comment type="function">
    <text evidence="9 10">Involved in the initiation of assembly of the COPII coat required for the formation of transport vesicles from the endoplasmic reticulum (ER) and the selection of cargo molecules. Also involved in autophagy.</text>
</comment>
<dbReference type="Pfam" id="PF12931">
    <property type="entry name" value="TPR_Sec16"/>
    <property type="match status" value="1"/>
</dbReference>
<dbReference type="PANTHER" id="PTHR13402:SF6">
    <property type="entry name" value="SECRETORY 16, ISOFORM I"/>
    <property type="match status" value="1"/>
</dbReference>
<evidence type="ECO:0000259" key="14">
    <source>
        <dbReference type="Pfam" id="PF12935"/>
    </source>
</evidence>
<dbReference type="Proteomes" id="UP000191285">
    <property type="component" value="Unassembled WGS sequence"/>
</dbReference>
<feature type="compositionally biased region" description="Polar residues" evidence="11">
    <location>
        <begin position="1574"/>
        <end position="1583"/>
    </location>
</feature>
<feature type="compositionally biased region" description="Polar residues" evidence="11">
    <location>
        <begin position="388"/>
        <end position="403"/>
    </location>
</feature>
<feature type="compositionally biased region" description="Low complexity" evidence="11">
    <location>
        <begin position="860"/>
        <end position="884"/>
    </location>
</feature>
<feature type="compositionally biased region" description="Basic and acidic residues" evidence="11">
    <location>
        <begin position="1776"/>
        <end position="1785"/>
    </location>
</feature>
<feature type="region of interest" description="Disordered" evidence="11">
    <location>
        <begin position="968"/>
        <end position="1046"/>
    </location>
</feature>
<keyword evidence="4 10" id="KW-0256">Endoplasmic reticulum</keyword>
<keyword evidence="16" id="KW-1185">Reference proteome</keyword>
<evidence type="ECO:0000256" key="10">
    <source>
        <dbReference type="RuleBase" id="RU364101"/>
    </source>
</evidence>
<feature type="compositionally biased region" description="Polar residues" evidence="11">
    <location>
        <begin position="552"/>
        <end position="572"/>
    </location>
</feature>
<feature type="compositionally biased region" description="Low complexity" evidence="11">
    <location>
        <begin position="777"/>
        <end position="797"/>
    </location>
</feature>
<feature type="compositionally biased region" description="Low complexity" evidence="11">
    <location>
        <begin position="1894"/>
        <end position="1904"/>
    </location>
</feature>
<dbReference type="GO" id="GO:0070971">
    <property type="term" value="C:endoplasmic reticulum exit site"/>
    <property type="evidence" value="ECO:0007669"/>
    <property type="project" value="TreeGrafter"/>
</dbReference>
<feature type="compositionally biased region" description="Low complexity" evidence="11">
    <location>
        <begin position="212"/>
        <end position="234"/>
    </location>
</feature>
<feature type="compositionally biased region" description="Polar residues" evidence="11">
    <location>
        <begin position="968"/>
        <end position="983"/>
    </location>
</feature>
<feature type="region of interest" description="Disordered" evidence="11">
    <location>
        <begin position="530"/>
        <end position="954"/>
    </location>
</feature>
<feature type="compositionally biased region" description="Polar residues" evidence="11">
    <location>
        <begin position="608"/>
        <end position="617"/>
    </location>
</feature>
<evidence type="ECO:0000256" key="7">
    <source>
        <dbReference type="ARBA" id="ARBA00023006"/>
    </source>
</evidence>
<feature type="compositionally biased region" description="Low complexity" evidence="11">
    <location>
        <begin position="1915"/>
        <end position="1936"/>
    </location>
</feature>
<feature type="compositionally biased region" description="Pro residues" evidence="11">
    <location>
        <begin position="694"/>
        <end position="703"/>
    </location>
</feature>
<keyword evidence="3 10" id="KW-0813">Transport</keyword>
<feature type="compositionally biased region" description="Polar residues" evidence="11">
    <location>
        <begin position="838"/>
        <end position="852"/>
    </location>
</feature>
<feature type="compositionally biased region" description="Acidic residues" evidence="11">
    <location>
        <begin position="57"/>
        <end position="68"/>
    </location>
</feature>
<evidence type="ECO:0000313" key="15">
    <source>
        <dbReference type="EMBL" id="OQE21926.1"/>
    </source>
</evidence>
<dbReference type="Gene3D" id="1.25.40.1030">
    <property type="match status" value="1"/>
</dbReference>